<name>A0A3Q7FY68_SOLLC</name>
<accession>A0A3Q7FY68</accession>
<reference evidence="1" key="1">
    <citation type="journal article" date="2012" name="Nature">
        <title>The tomato genome sequence provides insights into fleshy fruit evolution.</title>
        <authorList>
            <consortium name="Tomato Genome Consortium"/>
        </authorList>
    </citation>
    <scope>NUCLEOTIDE SEQUENCE [LARGE SCALE GENOMIC DNA]</scope>
    <source>
        <strain evidence="1">cv. Heinz 1706</strain>
    </source>
</reference>
<dbReference type="AlphaFoldDB" id="A0A3Q7FY68"/>
<reference evidence="1" key="2">
    <citation type="submission" date="2019-01" db="UniProtKB">
        <authorList>
            <consortium name="EnsemblPlants"/>
        </authorList>
    </citation>
    <scope>IDENTIFICATION</scope>
    <source>
        <strain evidence="1">cv. Heinz 1706</strain>
    </source>
</reference>
<organism evidence="1">
    <name type="scientific">Solanum lycopersicum</name>
    <name type="common">Tomato</name>
    <name type="synonym">Lycopersicon esculentum</name>
    <dbReference type="NCBI Taxonomy" id="4081"/>
    <lineage>
        <taxon>Eukaryota</taxon>
        <taxon>Viridiplantae</taxon>
        <taxon>Streptophyta</taxon>
        <taxon>Embryophyta</taxon>
        <taxon>Tracheophyta</taxon>
        <taxon>Spermatophyta</taxon>
        <taxon>Magnoliopsida</taxon>
        <taxon>eudicotyledons</taxon>
        <taxon>Gunneridae</taxon>
        <taxon>Pentapetalae</taxon>
        <taxon>asterids</taxon>
        <taxon>lamiids</taxon>
        <taxon>Solanales</taxon>
        <taxon>Solanaceae</taxon>
        <taxon>Solanoideae</taxon>
        <taxon>Solaneae</taxon>
        <taxon>Solanum</taxon>
        <taxon>Solanum subgen. Lycopersicon</taxon>
    </lineage>
</organism>
<proteinExistence type="predicted"/>
<dbReference type="InParanoid" id="A0A3Q7FY68"/>
<dbReference type="Gramene" id="Solyc02g090660.2.1">
    <property type="protein sequence ID" value="Solyc02g090660.2.1"/>
    <property type="gene ID" value="Solyc02g090660.2"/>
</dbReference>
<dbReference type="Proteomes" id="UP000004994">
    <property type="component" value="Chromosome 2"/>
</dbReference>
<dbReference type="EnsemblPlants" id="Solyc02g090660.2.1">
    <property type="protein sequence ID" value="Solyc02g090660.2.1"/>
    <property type="gene ID" value="Solyc02g090660.2"/>
</dbReference>
<protein>
    <submittedName>
        <fullName evidence="1">Uncharacterized protein</fullName>
    </submittedName>
</protein>
<keyword evidence="2" id="KW-1185">Reference proteome</keyword>
<evidence type="ECO:0000313" key="2">
    <source>
        <dbReference type="Proteomes" id="UP000004994"/>
    </source>
</evidence>
<evidence type="ECO:0000313" key="1">
    <source>
        <dbReference type="EnsemblPlants" id="Solyc02g090660.2.1"/>
    </source>
</evidence>
<sequence length="86" mass="9649">MQAMVLMLYYQISVLVLRQLQFIYLLTCSRQKIIMEMIDLIDGGIAANNPALLAMRPTGAKANLLPENVLDLWQDDYLSGDVSSTD</sequence>